<dbReference type="GO" id="GO:0005524">
    <property type="term" value="F:ATP binding"/>
    <property type="evidence" value="ECO:0007669"/>
    <property type="project" value="UniProtKB-KW"/>
</dbReference>
<keyword evidence="5" id="KW-0067">ATP-binding</keyword>
<dbReference type="Proteomes" id="UP000594638">
    <property type="component" value="Unassembled WGS sequence"/>
</dbReference>
<keyword evidence="3" id="KW-0547">Nucleotide-binding</keyword>
<dbReference type="Gene3D" id="1.10.510.10">
    <property type="entry name" value="Transferase(Phosphotransferase) domain 1"/>
    <property type="match status" value="1"/>
</dbReference>
<dbReference type="InterPro" id="IPR051175">
    <property type="entry name" value="CLK_kinases"/>
</dbReference>
<evidence type="ECO:0000256" key="2">
    <source>
        <dbReference type="ARBA" id="ARBA00022679"/>
    </source>
</evidence>
<dbReference type="GO" id="GO:0005634">
    <property type="term" value="C:nucleus"/>
    <property type="evidence" value="ECO:0007669"/>
    <property type="project" value="TreeGrafter"/>
</dbReference>
<reference evidence="7 8" key="1">
    <citation type="submission" date="2019-12" db="EMBL/GenBank/DDBJ databases">
        <authorList>
            <person name="Alioto T."/>
            <person name="Alioto T."/>
            <person name="Gomez Garrido J."/>
        </authorList>
    </citation>
    <scope>NUCLEOTIDE SEQUENCE [LARGE SCALE GENOMIC DNA]</scope>
</reference>
<dbReference type="InterPro" id="IPR011009">
    <property type="entry name" value="Kinase-like_dom_sf"/>
</dbReference>
<comment type="caution">
    <text evidence="7">The sequence shown here is derived from an EMBL/GenBank/DDBJ whole genome shotgun (WGS) entry which is preliminary data.</text>
</comment>
<organism evidence="7 8">
    <name type="scientific">Olea europaea subsp. europaea</name>
    <dbReference type="NCBI Taxonomy" id="158383"/>
    <lineage>
        <taxon>Eukaryota</taxon>
        <taxon>Viridiplantae</taxon>
        <taxon>Streptophyta</taxon>
        <taxon>Embryophyta</taxon>
        <taxon>Tracheophyta</taxon>
        <taxon>Spermatophyta</taxon>
        <taxon>Magnoliopsida</taxon>
        <taxon>eudicotyledons</taxon>
        <taxon>Gunneridae</taxon>
        <taxon>Pentapetalae</taxon>
        <taxon>asterids</taxon>
        <taxon>lamiids</taxon>
        <taxon>Lamiales</taxon>
        <taxon>Oleaceae</taxon>
        <taxon>Oleeae</taxon>
        <taxon>Olea</taxon>
    </lineage>
</organism>
<dbReference type="InterPro" id="IPR000719">
    <property type="entry name" value="Prot_kinase_dom"/>
</dbReference>
<dbReference type="AlphaFoldDB" id="A0A8S0SI66"/>
<feature type="domain" description="Protein kinase" evidence="6">
    <location>
        <begin position="1"/>
        <end position="294"/>
    </location>
</feature>
<name>A0A8S0SI66_OLEEU</name>
<dbReference type="PANTHER" id="PTHR45646">
    <property type="entry name" value="SERINE/THREONINE-PROTEIN KINASE DOA-RELATED"/>
    <property type="match status" value="1"/>
</dbReference>
<evidence type="ECO:0000313" key="8">
    <source>
        <dbReference type="Proteomes" id="UP000594638"/>
    </source>
</evidence>
<keyword evidence="4 7" id="KW-0418">Kinase</keyword>
<dbReference type="OrthoDB" id="283111at2759"/>
<dbReference type="PROSITE" id="PS50011">
    <property type="entry name" value="PROTEIN_KINASE_DOM"/>
    <property type="match status" value="1"/>
</dbReference>
<dbReference type="GO" id="GO:0004674">
    <property type="term" value="F:protein serine/threonine kinase activity"/>
    <property type="evidence" value="ECO:0007669"/>
    <property type="project" value="UniProtKB-KW"/>
</dbReference>
<dbReference type="EMBL" id="CACTIH010005425">
    <property type="protein sequence ID" value="CAA2991348.1"/>
    <property type="molecule type" value="Genomic_DNA"/>
</dbReference>
<dbReference type="SUPFAM" id="SSF56112">
    <property type="entry name" value="Protein kinase-like (PK-like)"/>
    <property type="match status" value="1"/>
</dbReference>
<sequence>MEYMAEFLYSQMDRRPNKRPKLAWDQLSPAPSKVQPGYILDKRLEACQVMGIKQRLQTSVICMQEDLLKEALRHGGMMTKMGIMYIWSSFGMLGQEQKELVAIKIVRSIKMYREAAMVEIDVLQLLVVHDMHLIHTELKPENILFVSPEYITSWPRDVSAYRRLLKSSAVKVIDFCSAVCGCRDHNYIVSTGHYRAPEDLGGAIHAINGVLVASWLTMLGISDDSALTFHLLVKQLLDWPEGATSRESIEGVSKLTRLQNILMQHMDHSAGDLIDLLQGLLQHEASVRMTAHEA</sequence>
<evidence type="ECO:0000259" key="6">
    <source>
        <dbReference type="PROSITE" id="PS50011"/>
    </source>
</evidence>
<accession>A0A8S0SI66</accession>
<keyword evidence="8" id="KW-1185">Reference proteome</keyword>
<evidence type="ECO:0000256" key="1">
    <source>
        <dbReference type="ARBA" id="ARBA00022527"/>
    </source>
</evidence>
<dbReference type="Gramene" id="OE9A115874T3">
    <property type="protein sequence ID" value="OE9A115874C3"/>
    <property type="gene ID" value="OE9A115874"/>
</dbReference>
<evidence type="ECO:0000256" key="3">
    <source>
        <dbReference type="ARBA" id="ARBA00022741"/>
    </source>
</evidence>
<evidence type="ECO:0000313" key="7">
    <source>
        <dbReference type="EMBL" id="CAA2991348.1"/>
    </source>
</evidence>
<proteinExistence type="predicted"/>
<evidence type="ECO:0000256" key="4">
    <source>
        <dbReference type="ARBA" id="ARBA00022777"/>
    </source>
</evidence>
<keyword evidence="1" id="KW-0723">Serine/threonine-protein kinase</keyword>
<keyword evidence="2" id="KW-0808">Transferase</keyword>
<dbReference type="PANTHER" id="PTHR45646:SF14">
    <property type="entry name" value="SERINE_THREONINE-PROTEIN KINASE AFC2-LIKE ISOFORM X1"/>
    <property type="match status" value="1"/>
</dbReference>
<dbReference type="Pfam" id="PF00069">
    <property type="entry name" value="Pkinase"/>
    <property type="match status" value="1"/>
</dbReference>
<gene>
    <name evidence="7" type="ORF">OLEA9_A115874</name>
</gene>
<evidence type="ECO:0000256" key="5">
    <source>
        <dbReference type="ARBA" id="ARBA00022840"/>
    </source>
</evidence>
<protein>
    <submittedName>
        <fullName evidence="7">Serine threonine- kinase AFC2</fullName>
    </submittedName>
</protein>